<organism evidence="3 4">
    <name type="scientific">Aspergillus pseudoustus</name>
    <dbReference type="NCBI Taxonomy" id="1810923"/>
    <lineage>
        <taxon>Eukaryota</taxon>
        <taxon>Fungi</taxon>
        <taxon>Dikarya</taxon>
        <taxon>Ascomycota</taxon>
        <taxon>Pezizomycotina</taxon>
        <taxon>Eurotiomycetes</taxon>
        <taxon>Eurotiomycetidae</taxon>
        <taxon>Eurotiales</taxon>
        <taxon>Aspergillaceae</taxon>
        <taxon>Aspergillus</taxon>
        <taxon>Aspergillus subgen. Nidulantes</taxon>
    </lineage>
</organism>
<dbReference type="Proteomes" id="UP001610446">
    <property type="component" value="Unassembled WGS sequence"/>
</dbReference>
<feature type="transmembrane region" description="Helical" evidence="2">
    <location>
        <begin position="44"/>
        <end position="62"/>
    </location>
</feature>
<evidence type="ECO:0000313" key="3">
    <source>
        <dbReference type="EMBL" id="KAL2846189.1"/>
    </source>
</evidence>
<feature type="transmembrane region" description="Helical" evidence="2">
    <location>
        <begin position="113"/>
        <end position="130"/>
    </location>
</feature>
<feature type="region of interest" description="Disordered" evidence="1">
    <location>
        <begin position="734"/>
        <end position="767"/>
    </location>
</feature>
<comment type="caution">
    <text evidence="3">The sequence shown here is derived from an EMBL/GenBank/DDBJ whole genome shotgun (WGS) entry which is preliminary data.</text>
</comment>
<keyword evidence="4" id="KW-1185">Reference proteome</keyword>
<feature type="transmembrane region" description="Helical" evidence="2">
    <location>
        <begin position="186"/>
        <end position="213"/>
    </location>
</feature>
<feature type="transmembrane region" description="Helical" evidence="2">
    <location>
        <begin position="137"/>
        <end position="154"/>
    </location>
</feature>
<reference evidence="3 4" key="1">
    <citation type="submission" date="2024-07" db="EMBL/GenBank/DDBJ databases">
        <title>Section-level genome sequencing and comparative genomics of Aspergillus sections Usti and Cavernicolus.</title>
        <authorList>
            <consortium name="Lawrence Berkeley National Laboratory"/>
            <person name="Nybo J.L."/>
            <person name="Vesth T.C."/>
            <person name="Theobald S."/>
            <person name="Frisvad J.C."/>
            <person name="Larsen T.O."/>
            <person name="Kjaerboelling I."/>
            <person name="Rothschild-Mancinelli K."/>
            <person name="Lyhne E.K."/>
            <person name="Kogle M.E."/>
            <person name="Barry K."/>
            <person name="Clum A."/>
            <person name="Na H."/>
            <person name="Ledsgaard L."/>
            <person name="Lin J."/>
            <person name="Lipzen A."/>
            <person name="Kuo A."/>
            <person name="Riley R."/>
            <person name="Mondo S."/>
            <person name="Labutti K."/>
            <person name="Haridas S."/>
            <person name="Pangalinan J."/>
            <person name="Salamov A.A."/>
            <person name="Simmons B.A."/>
            <person name="Magnuson J.K."/>
            <person name="Chen J."/>
            <person name="Drula E."/>
            <person name="Henrissat B."/>
            <person name="Wiebenga A."/>
            <person name="Lubbers R.J."/>
            <person name="Gomes A.C."/>
            <person name="Makela M.R."/>
            <person name="Stajich J."/>
            <person name="Grigoriev I.V."/>
            <person name="Mortensen U.H."/>
            <person name="De Vries R.P."/>
            <person name="Baker S.E."/>
            <person name="Andersen M.R."/>
        </authorList>
    </citation>
    <scope>NUCLEOTIDE SEQUENCE [LARGE SCALE GENOMIC DNA]</scope>
    <source>
        <strain evidence="3 4">CBS 123904</strain>
    </source>
</reference>
<protein>
    <submittedName>
        <fullName evidence="3">Uncharacterized protein</fullName>
    </submittedName>
</protein>
<keyword evidence="2" id="KW-1133">Transmembrane helix</keyword>
<evidence type="ECO:0000256" key="2">
    <source>
        <dbReference type="SAM" id="Phobius"/>
    </source>
</evidence>
<sequence length="767" mass="84111">MADTITVVSADPSGAPQAQSETRATGGPVHGPKRKLIRFLDPRNIVGFLWLGPALALLILNFRNHIIGSGLNCRSHCRIDPYSTGQVEQIERLDGTNRDVLGALQFVAKGLEVWFMYVAASFIYILAVNLSAKDDRLPVSLLLVYAEFMDLLYLKDLAMRIREFVKERRQRTTTPDTTPPSIHSGILYAFVVLVAFLCIVANLMGVATATLVIPGLQYIDINMNDSVAFNEMLSADPPTGSFIRGCEPGDLSSGSYACTANLYASSLDQLVESAVATERQQAAYSALLLPPVSQENDLSLSANVSDDAGILWAPSRQVSREFSDDLQNYYTTTQWINNSNPDYNAYPDSRRFNQSLQTQLQRAGPTIGLTGDCWSYTGAQVFRLADDRSVRCYGGLFVNPGTTVTKCIRWGAGWDDANAASSASFTIPDIANEFDINATVYTTPSARYLRDTSCLDNESCDWNRIFADPAESDFVSISDSQQTYEYNSDFGNRMVWCDNTGFLSFATYAVDPSPVSNLLHLAQLGVLRDRPDTDTEQNRDRAATMTLHADWTLAAWSVNATDSVVDGTRGSSTSFVTAYQRFVGDPAVGNTRFNLIQTYITMQAASLIPYTTQPLSTSSDRRLQREREGNNPYTAATLQSWATVQLWKYGVDSRTKRLGVVILIVGVVIVIATTVLWIESPQSPTRVVLAALFHERPVGLQEKDEETGRPLFVSYKSGNKKLARASTFAFQSRQSAPLEASGAPTGNGIAAGKAGEEDITVQETGKI</sequence>
<feature type="transmembrane region" description="Helical" evidence="2">
    <location>
        <begin position="658"/>
        <end position="678"/>
    </location>
</feature>
<name>A0ABR4K1H9_9EURO</name>
<accession>A0ABR4K1H9</accession>
<evidence type="ECO:0000313" key="4">
    <source>
        <dbReference type="Proteomes" id="UP001610446"/>
    </source>
</evidence>
<proteinExistence type="predicted"/>
<gene>
    <name evidence="3" type="ORF">BJY01DRAFT_247361</name>
</gene>
<evidence type="ECO:0000256" key="1">
    <source>
        <dbReference type="SAM" id="MobiDB-lite"/>
    </source>
</evidence>
<keyword evidence="2" id="KW-0812">Transmembrane</keyword>
<feature type="region of interest" description="Disordered" evidence="1">
    <location>
        <begin position="1"/>
        <end position="29"/>
    </location>
</feature>
<keyword evidence="2" id="KW-0472">Membrane</keyword>
<dbReference type="EMBL" id="JBFXLU010000065">
    <property type="protein sequence ID" value="KAL2846189.1"/>
    <property type="molecule type" value="Genomic_DNA"/>
</dbReference>